<keyword evidence="3" id="KW-1185">Reference proteome</keyword>
<accession>A0ABR2XFI0</accession>
<evidence type="ECO:0000256" key="1">
    <source>
        <dbReference type="SAM" id="MobiDB-lite"/>
    </source>
</evidence>
<feature type="region of interest" description="Disordered" evidence="1">
    <location>
        <begin position="100"/>
        <end position="135"/>
    </location>
</feature>
<name>A0ABR2XFI0_9PEZI</name>
<comment type="caution">
    <text evidence="2">The sequence shown here is derived from an EMBL/GenBank/DDBJ whole genome shotgun (WGS) entry which is preliminary data.</text>
</comment>
<organism evidence="2 3">
    <name type="scientific">Seiridium cardinale</name>
    <dbReference type="NCBI Taxonomy" id="138064"/>
    <lineage>
        <taxon>Eukaryota</taxon>
        <taxon>Fungi</taxon>
        <taxon>Dikarya</taxon>
        <taxon>Ascomycota</taxon>
        <taxon>Pezizomycotina</taxon>
        <taxon>Sordariomycetes</taxon>
        <taxon>Xylariomycetidae</taxon>
        <taxon>Amphisphaeriales</taxon>
        <taxon>Sporocadaceae</taxon>
        <taxon>Seiridium</taxon>
    </lineage>
</organism>
<dbReference type="Proteomes" id="UP001465668">
    <property type="component" value="Unassembled WGS sequence"/>
</dbReference>
<gene>
    <name evidence="2" type="ORF">SCAR479_10849</name>
</gene>
<evidence type="ECO:0000313" key="2">
    <source>
        <dbReference type="EMBL" id="KAK9772476.1"/>
    </source>
</evidence>
<protein>
    <submittedName>
        <fullName evidence="2">Uncharacterized protein</fullName>
    </submittedName>
</protein>
<proteinExistence type="predicted"/>
<reference evidence="2 3" key="1">
    <citation type="submission" date="2024-02" db="EMBL/GenBank/DDBJ databases">
        <title>First draft genome assembly of two strains of Seiridium cardinale.</title>
        <authorList>
            <person name="Emiliani G."/>
            <person name="Scali E."/>
        </authorList>
    </citation>
    <scope>NUCLEOTIDE SEQUENCE [LARGE SCALE GENOMIC DNA]</scope>
    <source>
        <strain evidence="2 3">BM-138-000479</strain>
    </source>
</reference>
<feature type="region of interest" description="Disordered" evidence="1">
    <location>
        <begin position="1"/>
        <end position="21"/>
    </location>
</feature>
<evidence type="ECO:0000313" key="3">
    <source>
        <dbReference type="Proteomes" id="UP001465668"/>
    </source>
</evidence>
<sequence>MTKSKSDGRKKGGKVPAHEKTRDLVVDQYVKYLGKGSASHPAPLADRKVCHGASGDYWATSQETAVDNAKDFCQQNEEKVAYHRDSVNKLELSVRETGRWQQEPERCPRLPRPLPEAGHRRRRPPQQPHNYKFGSTLTTRDGWEYVMAPRSKQVDEVSCDESYRSFFDSFEIRGKNLPAAKFGAAPTARASRAKLVAVEPSPVGALSGCPTMSNCSGCAAGQLPTGAKSCIGSALQSSGSSGPGSCTDAGRRSAIATCQPIGIEDWPGYWRRWEARF</sequence>
<dbReference type="EMBL" id="JARVKM010000061">
    <property type="protein sequence ID" value="KAK9772476.1"/>
    <property type="molecule type" value="Genomic_DNA"/>
</dbReference>